<gene>
    <name evidence="3" type="ordered locus">Desaci_1473</name>
</gene>
<dbReference type="GO" id="GO:0043571">
    <property type="term" value="P:maintenance of CRISPR repeat elements"/>
    <property type="evidence" value="ECO:0007669"/>
    <property type="project" value="UniProtKB-UniRule"/>
</dbReference>
<dbReference type="InterPro" id="IPR021124">
    <property type="entry name" value="CRISPR-assoc_prot_Cas5"/>
</dbReference>
<dbReference type="AlphaFoldDB" id="I4D3W5"/>
<keyword evidence="2" id="KW-0694">RNA-binding</keyword>
<dbReference type="InterPro" id="IPR010155">
    <property type="entry name" value="CRISPR-assoc_prot_Cas5d"/>
</dbReference>
<accession>I4D3W5</accession>
<dbReference type="GO" id="GO:0004519">
    <property type="term" value="F:endonuclease activity"/>
    <property type="evidence" value="ECO:0007669"/>
    <property type="project" value="UniProtKB-UniRule"/>
</dbReference>
<dbReference type="EMBL" id="CP003639">
    <property type="protein sequence ID" value="AFM40489.1"/>
    <property type="molecule type" value="Genomic_DNA"/>
</dbReference>
<dbReference type="EC" id="3.1.-.-" evidence="2"/>
<dbReference type="KEGG" id="dai:Desaci_1473"/>
<dbReference type="RefSeq" id="WP_014826496.1">
    <property type="nucleotide sequence ID" value="NC_018068.1"/>
</dbReference>
<dbReference type="STRING" id="646529.Desaci_1473"/>
<organism evidence="3 4">
    <name type="scientific">Desulfosporosinus acidiphilus (strain DSM 22704 / JCM 16185 / SJ4)</name>
    <dbReference type="NCBI Taxonomy" id="646529"/>
    <lineage>
        <taxon>Bacteria</taxon>
        <taxon>Bacillati</taxon>
        <taxon>Bacillota</taxon>
        <taxon>Clostridia</taxon>
        <taxon>Eubacteriales</taxon>
        <taxon>Desulfitobacteriaceae</taxon>
        <taxon>Desulfosporosinus</taxon>
    </lineage>
</organism>
<evidence type="ECO:0000256" key="1">
    <source>
        <dbReference type="ARBA" id="ARBA00023118"/>
    </source>
</evidence>
<dbReference type="GO" id="GO:0016787">
    <property type="term" value="F:hydrolase activity"/>
    <property type="evidence" value="ECO:0007669"/>
    <property type="project" value="UniProtKB-KW"/>
</dbReference>
<keyword evidence="2" id="KW-0255">Endonuclease</keyword>
<dbReference type="NCBIfam" id="TIGR02593">
    <property type="entry name" value="CRISPR_cas5"/>
    <property type="match status" value="1"/>
</dbReference>
<dbReference type="PIRSF" id="PIRSF029950">
    <property type="entry name" value="Cas_CT1134"/>
    <property type="match status" value="1"/>
</dbReference>
<comment type="function">
    <text evidence="2">CRISPR (clustered regularly interspaced short palindromic repeat) is an adaptive immune system that provides protection against mobile genetic elements (viruses, transposable elements and conjugative plasmids). CRISPR clusters contain spacers, sequences complementary to antecedent mobile elements, and target invading nucleic acids. CRISPR clusters are transcribed and processed into CRISPR RNA (crRNA).</text>
</comment>
<dbReference type="GO" id="GO:0051607">
    <property type="term" value="P:defense response to virus"/>
    <property type="evidence" value="ECO:0007669"/>
    <property type="project" value="UniProtKB-UniRule"/>
</dbReference>
<evidence type="ECO:0000256" key="2">
    <source>
        <dbReference type="PIRNR" id="PIRNR029950"/>
    </source>
</evidence>
<keyword evidence="4" id="KW-1185">Reference proteome</keyword>
<keyword evidence="1 2" id="KW-0051">Antiviral defense</keyword>
<keyword evidence="2" id="KW-0540">Nuclease</keyword>
<comment type="similarity">
    <text evidence="2">Belongs to the CRISPR-associated protein Cas5 family. Subtype I-C/Dvulg subfamily.</text>
</comment>
<name>I4D3W5_DESAJ</name>
<dbReference type="NCBIfam" id="TIGR01876">
    <property type="entry name" value="cas_Cas5d"/>
    <property type="match status" value="1"/>
</dbReference>
<dbReference type="GO" id="GO:0003723">
    <property type="term" value="F:RNA binding"/>
    <property type="evidence" value="ECO:0007669"/>
    <property type="project" value="UniProtKB-UniRule"/>
</dbReference>
<dbReference type="eggNOG" id="ENOG502Z82V">
    <property type="taxonomic scope" value="Bacteria"/>
</dbReference>
<dbReference type="HOGENOM" id="CLU_093736_0_0_9"/>
<sequence>MEVKRNTVEFMVSGDRALFSDPVTRVGGEKTSYYVPTYESLKGILTSVYWKPTIIWIIDAVRVMNMIQTLSEGIRTKNYNGGNDLSIYTYLKDVRYQVRAHFIWNENRPELAADRNENKHHNIARRMIERGGRRDIFLGTRECQGMVEPCVFGEGSGTYDPVDELNFGYMFHGFTYADEALRDAEKGHMSVRFHHVVMKKGVIEFPNPEEIPDKDRRILHKMPVKPFGEAIGNFSRLGEFAAEEVNQ</sequence>
<dbReference type="Gene3D" id="3.30.70.2660">
    <property type="match status" value="1"/>
</dbReference>
<reference evidence="3 4" key="1">
    <citation type="journal article" date="2012" name="J. Bacteriol.">
        <title>Complete genome sequences of Desulfosporosinus orientis DSM765T, Desulfosporosinus youngiae DSM17734T, Desulfosporosinus meridiei DSM13257T, and Desulfosporosinus acidiphilus DSM22704T.</title>
        <authorList>
            <person name="Pester M."/>
            <person name="Brambilla E."/>
            <person name="Alazard D."/>
            <person name="Rattei T."/>
            <person name="Weinmaier T."/>
            <person name="Han J."/>
            <person name="Lucas S."/>
            <person name="Lapidus A."/>
            <person name="Cheng J.F."/>
            <person name="Goodwin L."/>
            <person name="Pitluck S."/>
            <person name="Peters L."/>
            <person name="Ovchinnikova G."/>
            <person name="Teshima H."/>
            <person name="Detter J.C."/>
            <person name="Han C.S."/>
            <person name="Tapia R."/>
            <person name="Land M.L."/>
            <person name="Hauser L."/>
            <person name="Kyrpides N.C."/>
            <person name="Ivanova N.N."/>
            <person name="Pagani I."/>
            <person name="Huntmann M."/>
            <person name="Wei C.L."/>
            <person name="Davenport K.W."/>
            <person name="Daligault H."/>
            <person name="Chain P.S."/>
            <person name="Chen A."/>
            <person name="Mavromatis K."/>
            <person name="Markowitz V."/>
            <person name="Szeto E."/>
            <person name="Mikhailova N."/>
            <person name="Pati A."/>
            <person name="Wagner M."/>
            <person name="Woyke T."/>
            <person name="Ollivier B."/>
            <person name="Klenk H.P."/>
            <person name="Spring S."/>
            <person name="Loy A."/>
        </authorList>
    </citation>
    <scope>NUCLEOTIDE SEQUENCE [LARGE SCALE GENOMIC DNA]</scope>
    <source>
        <strain evidence="4">DSM 22704 / JCM 16185 / SJ4</strain>
    </source>
</reference>
<dbReference type="Proteomes" id="UP000002892">
    <property type="component" value="Chromosome"/>
</dbReference>
<evidence type="ECO:0000313" key="4">
    <source>
        <dbReference type="Proteomes" id="UP000002892"/>
    </source>
</evidence>
<dbReference type="OrthoDB" id="5621871at2"/>
<protein>
    <recommendedName>
        <fullName evidence="2">pre-crRNA processing endonuclease</fullName>
        <ecNumber evidence="2">3.1.-.-</ecNumber>
    </recommendedName>
</protein>
<proteinExistence type="inferred from homology"/>
<evidence type="ECO:0000313" key="3">
    <source>
        <dbReference type="EMBL" id="AFM40489.1"/>
    </source>
</evidence>
<dbReference type="InterPro" id="IPR013422">
    <property type="entry name" value="CRISPR-assoc_prot_Cas5_N"/>
</dbReference>
<dbReference type="Pfam" id="PF09704">
    <property type="entry name" value="Cas_Cas5d"/>
    <property type="match status" value="1"/>
</dbReference>
<keyword evidence="2" id="KW-0378">Hydrolase</keyword>